<evidence type="ECO:0000259" key="3">
    <source>
        <dbReference type="Pfam" id="PF00930"/>
    </source>
</evidence>
<dbReference type="SUPFAM" id="SSF82171">
    <property type="entry name" value="DPP6 N-terminal domain-like"/>
    <property type="match status" value="1"/>
</dbReference>
<reference evidence="4 5" key="1">
    <citation type="journal article" date="2016" name="Nat. Commun.">
        <title>Thousands of microbial genomes shed light on interconnected biogeochemical processes in an aquifer system.</title>
        <authorList>
            <person name="Anantharaman K."/>
            <person name="Brown C.T."/>
            <person name="Hug L.A."/>
            <person name="Sharon I."/>
            <person name="Castelle C.J."/>
            <person name="Probst A.J."/>
            <person name="Thomas B.C."/>
            <person name="Singh A."/>
            <person name="Wilkins M.J."/>
            <person name="Karaoz U."/>
            <person name="Brodie E.L."/>
            <person name="Williams K.H."/>
            <person name="Hubbard S.S."/>
            <person name="Banfield J.F."/>
        </authorList>
    </citation>
    <scope>NUCLEOTIDE SEQUENCE [LARGE SCALE GENOMIC DNA]</scope>
</reference>
<dbReference type="Gene3D" id="2.120.10.30">
    <property type="entry name" value="TolB, C-terminal domain"/>
    <property type="match status" value="2"/>
</dbReference>
<evidence type="ECO:0000256" key="2">
    <source>
        <dbReference type="SAM" id="SignalP"/>
    </source>
</evidence>
<sequence>MKARIFHIALFLMLSPAALLRNALGQLEIVEPARDAAVYADENTAFVARWLSSSAPDSGQSALRYVWTSDADGEIGRGLRASHRGLSYRTHRITLRAFSGETPVATAETSVAVVIRPDQFTLSERTDWEGEFSPSGNRVAYTSYRSGDPEVWIATVANQAAVRITYKGGMSPTWSPDGQRIAFWSERAGSRHLWLVHVSDAVRTAVQITSEDGSQWMPAFSPVDQRLAFISKSGRQTSLMVLSADQPDAGAELVVGPADFPLFPRWSSDGRSLLFTTYRDTVPAICVIDLEQKSIARISNPDAEDADISPDGSRLVLVRNGEIWLQSLKSGLERPLTRESSVALSPRFSRDGEKIIYASTHSGNYDLWLLDLPPEQ</sequence>
<dbReference type="InterPro" id="IPR011042">
    <property type="entry name" value="6-blade_b-propeller_TolB-like"/>
</dbReference>
<dbReference type="AlphaFoldDB" id="A0A1F5YPS8"/>
<organism evidence="4 5">
    <name type="scientific">Candidatus Glassbacteria bacterium RIFCSPLOWO2_12_FULL_58_11</name>
    <dbReference type="NCBI Taxonomy" id="1817867"/>
    <lineage>
        <taxon>Bacteria</taxon>
        <taxon>Candidatus Glassiibacteriota</taxon>
    </lineage>
</organism>
<gene>
    <name evidence="4" type="ORF">A3F83_00500</name>
</gene>
<dbReference type="GO" id="GO:0006508">
    <property type="term" value="P:proteolysis"/>
    <property type="evidence" value="ECO:0007669"/>
    <property type="project" value="InterPro"/>
</dbReference>
<feature type="chain" id="PRO_5009522566" description="Dipeptidylpeptidase IV N-terminal domain-containing protein" evidence="2">
    <location>
        <begin position="21"/>
        <end position="376"/>
    </location>
</feature>
<dbReference type="InterPro" id="IPR011659">
    <property type="entry name" value="WD40"/>
</dbReference>
<evidence type="ECO:0000313" key="5">
    <source>
        <dbReference type="Proteomes" id="UP000179129"/>
    </source>
</evidence>
<protein>
    <recommendedName>
        <fullName evidence="3">Dipeptidylpeptidase IV N-terminal domain-containing protein</fullName>
    </recommendedName>
</protein>
<dbReference type="PANTHER" id="PTHR36842">
    <property type="entry name" value="PROTEIN TOLB HOMOLOG"/>
    <property type="match status" value="1"/>
</dbReference>
<proteinExistence type="inferred from homology"/>
<comment type="similarity">
    <text evidence="1">Belongs to the TolB family.</text>
</comment>
<dbReference type="PANTHER" id="PTHR36842:SF1">
    <property type="entry name" value="PROTEIN TOLB"/>
    <property type="match status" value="1"/>
</dbReference>
<dbReference type="EMBL" id="MFIX01000195">
    <property type="protein sequence ID" value="OGG02115.1"/>
    <property type="molecule type" value="Genomic_DNA"/>
</dbReference>
<dbReference type="STRING" id="1817867.A3F83_00500"/>
<feature type="signal peptide" evidence="2">
    <location>
        <begin position="1"/>
        <end position="20"/>
    </location>
</feature>
<dbReference type="InterPro" id="IPR002469">
    <property type="entry name" value="Peptidase_S9B_N"/>
</dbReference>
<evidence type="ECO:0000256" key="1">
    <source>
        <dbReference type="ARBA" id="ARBA00009820"/>
    </source>
</evidence>
<dbReference type="Pfam" id="PF00930">
    <property type="entry name" value="DPPIV_N"/>
    <property type="match status" value="1"/>
</dbReference>
<name>A0A1F5YPS8_9BACT</name>
<evidence type="ECO:0000313" key="4">
    <source>
        <dbReference type="EMBL" id="OGG02115.1"/>
    </source>
</evidence>
<keyword evidence="2" id="KW-0732">Signal</keyword>
<accession>A0A1F5YPS8</accession>
<dbReference type="Pfam" id="PF07676">
    <property type="entry name" value="PD40"/>
    <property type="match status" value="2"/>
</dbReference>
<feature type="domain" description="Dipeptidylpeptidase IV N-terminal" evidence="3">
    <location>
        <begin position="268"/>
        <end position="341"/>
    </location>
</feature>
<dbReference type="Proteomes" id="UP000179129">
    <property type="component" value="Unassembled WGS sequence"/>
</dbReference>
<comment type="caution">
    <text evidence="4">The sequence shown here is derived from an EMBL/GenBank/DDBJ whole genome shotgun (WGS) entry which is preliminary data.</text>
</comment>